<gene>
    <name evidence="3" type="ORF">CRENPOLYSF1_350014</name>
</gene>
<feature type="signal peptide" evidence="1">
    <location>
        <begin position="1"/>
        <end position="23"/>
    </location>
</feature>
<dbReference type="PANTHER" id="PTHR35812:SF1">
    <property type="entry name" value="LIPOPROTEIN"/>
    <property type="match status" value="1"/>
</dbReference>
<proteinExistence type="predicted"/>
<feature type="domain" description="Lcl C-terminal" evidence="2">
    <location>
        <begin position="47"/>
        <end position="176"/>
    </location>
</feature>
<name>A0A1R4H9G4_9GAMM</name>
<protein>
    <recommendedName>
        <fullName evidence="2">Lcl C-terminal domain-containing protein</fullName>
    </recommendedName>
</protein>
<dbReference type="RefSeq" id="WP_087143607.1">
    <property type="nucleotide sequence ID" value="NZ_FUKI01000110.1"/>
</dbReference>
<evidence type="ECO:0000259" key="2">
    <source>
        <dbReference type="Pfam" id="PF07603"/>
    </source>
</evidence>
<dbReference type="Pfam" id="PF07603">
    <property type="entry name" value="Lcl_C"/>
    <property type="match status" value="1"/>
</dbReference>
<sequence length="179" mass="20336">MLKASQITKLICLLALLPPVGNAQQNCKTGSITATTPTSRFTRYSNGTVLDKYTGLMWKICREGQKWNALSHACDFNADIYTWHQALRAVEALNIKGGFANYKDWRVPNIKELRTLIERQCNPPINLQVFPGGSDYTSWTSSPYFFDGQFMWYVSFDNGRNALIDKDSKLSIRLVRDGQ</sequence>
<dbReference type="InterPro" id="IPR011460">
    <property type="entry name" value="Lcl_C"/>
</dbReference>
<evidence type="ECO:0000313" key="4">
    <source>
        <dbReference type="Proteomes" id="UP000195667"/>
    </source>
</evidence>
<evidence type="ECO:0000256" key="1">
    <source>
        <dbReference type="SAM" id="SignalP"/>
    </source>
</evidence>
<dbReference type="EMBL" id="FUKI01000110">
    <property type="protein sequence ID" value="SJM92904.1"/>
    <property type="molecule type" value="Genomic_DNA"/>
</dbReference>
<dbReference type="Proteomes" id="UP000195667">
    <property type="component" value="Unassembled WGS sequence"/>
</dbReference>
<organism evidence="3 4">
    <name type="scientific">Crenothrix polyspora</name>
    <dbReference type="NCBI Taxonomy" id="360316"/>
    <lineage>
        <taxon>Bacteria</taxon>
        <taxon>Pseudomonadati</taxon>
        <taxon>Pseudomonadota</taxon>
        <taxon>Gammaproteobacteria</taxon>
        <taxon>Methylococcales</taxon>
        <taxon>Crenotrichaceae</taxon>
        <taxon>Crenothrix</taxon>
    </lineage>
</organism>
<keyword evidence="1" id="KW-0732">Signal</keyword>
<evidence type="ECO:0000313" key="3">
    <source>
        <dbReference type="EMBL" id="SJM92904.1"/>
    </source>
</evidence>
<dbReference type="PANTHER" id="PTHR35812">
    <property type="entry name" value="LIPOPROTEIN"/>
    <property type="match status" value="1"/>
</dbReference>
<keyword evidence="4" id="KW-1185">Reference proteome</keyword>
<reference evidence="4" key="1">
    <citation type="submission" date="2017-02" db="EMBL/GenBank/DDBJ databases">
        <authorList>
            <person name="Daims H."/>
        </authorList>
    </citation>
    <scope>NUCLEOTIDE SEQUENCE [LARGE SCALE GENOMIC DNA]</scope>
</reference>
<dbReference type="OrthoDB" id="9793251at2"/>
<dbReference type="AlphaFoldDB" id="A0A1R4H9G4"/>
<feature type="chain" id="PRO_5013114139" description="Lcl C-terminal domain-containing protein" evidence="1">
    <location>
        <begin position="24"/>
        <end position="179"/>
    </location>
</feature>
<accession>A0A1R4H9G4</accession>